<keyword evidence="1" id="KW-0472">Membrane</keyword>
<dbReference type="PIRSF" id="PIRSF033239">
    <property type="entry name" value="ExoD"/>
    <property type="match status" value="1"/>
</dbReference>
<name>A0A1H5YVC3_9RHOB</name>
<evidence type="ECO:0000256" key="1">
    <source>
        <dbReference type="SAM" id="Phobius"/>
    </source>
</evidence>
<feature type="transmembrane region" description="Helical" evidence="1">
    <location>
        <begin position="166"/>
        <end position="191"/>
    </location>
</feature>
<keyword evidence="1" id="KW-1133">Transmembrane helix</keyword>
<dbReference type="RefSeq" id="WP_104009187.1">
    <property type="nucleotide sequence ID" value="NZ_FNVD01000023.1"/>
</dbReference>
<dbReference type="InterPro" id="IPR010331">
    <property type="entry name" value="ExoD"/>
</dbReference>
<protein>
    <submittedName>
        <fullName evidence="2">Uncharacterized conserved protein</fullName>
    </submittedName>
</protein>
<gene>
    <name evidence="2" type="ORF">SAMN05421751_1235</name>
</gene>
<sequence length="195" mass="20903">MATGISEHLEAVIADLAGEEVTIDEIIERLGNRAHGLAILLFALPCTLPMPYGIPTAFGTAILLVSLQLLLWPGRSLWLPRFLGARTIARADLQRMLDKALPLVLRLERLTHPRHEWAAGAPGRTITAILCAVCGFTMLLPIPFIGNIPPAIAATALAVGLLQRDGLFLMAGFVLFSAAMAILAAAWWGILNGVK</sequence>
<evidence type="ECO:0000313" key="3">
    <source>
        <dbReference type="Proteomes" id="UP000236742"/>
    </source>
</evidence>
<keyword evidence="1" id="KW-0812">Transmembrane</keyword>
<dbReference type="Proteomes" id="UP000236742">
    <property type="component" value="Unassembled WGS sequence"/>
</dbReference>
<dbReference type="Pfam" id="PF06055">
    <property type="entry name" value="ExoD"/>
    <property type="match status" value="1"/>
</dbReference>
<dbReference type="EMBL" id="FNVD01000023">
    <property type="protein sequence ID" value="SEG27750.1"/>
    <property type="molecule type" value="Genomic_DNA"/>
</dbReference>
<feature type="transmembrane region" description="Helical" evidence="1">
    <location>
        <begin position="52"/>
        <end position="72"/>
    </location>
</feature>
<evidence type="ECO:0000313" key="2">
    <source>
        <dbReference type="EMBL" id="SEG27750.1"/>
    </source>
</evidence>
<accession>A0A1H5YVC3</accession>
<organism evidence="2 3">
    <name type="scientific">Jhaorihella thermophila</name>
    <dbReference type="NCBI Taxonomy" id="488547"/>
    <lineage>
        <taxon>Bacteria</taxon>
        <taxon>Pseudomonadati</taxon>
        <taxon>Pseudomonadota</taxon>
        <taxon>Alphaproteobacteria</taxon>
        <taxon>Rhodobacterales</taxon>
        <taxon>Paracoccaceae</taxon>
        <taxon>Jhaorihella</taxon>
    </lineage>
</organism>
<proteinExistence type="predicted"/>
<dbReference type="PANTHER" id="PTHR41795">
    <property type="entry name" value="EXOPOLYSACCHARIDE SYNTHESIS PROTEIN"/>
    <property type="match status" value="1"/>
</dbReference>
<reference evidence="2 3" key="1">
    <citation type="submission" date="2016-10" db="EMBL/GenBank/DDBJ databases">
        <authorList>
            <person name="de Groot N.N."/>
        </authorList>
    </citation>
    <scope>NUCLEOTIDE SEQUENCE [LARGE SCALE GENOMIC DNA]</scope>
    <source>
        <strain evidence="2 3">DSM 23413</strain>
    </source>
</reference>
<dbReference type="PANTHER" id="PTHR41795:SF1">
    <property type="entry name" value="EXOPOLYSACCHARIDE SYNTHESIS PROTEIN"/>
    <property type="match status" value="1"/>
</dbReference>
<keyword evidence="3" id="KW-1185">Reference proteome</keyword>
<dbReference type="AlphaFoldDB" id="A0A1H5YVC3"/>
<feature type="transmembrane region" description="Helical" evidence="1">
    <location>
        <begin position="126"/>
        <end position="146"/>
    </location>
</feature>